<dbReference type="AlphaFoldDB" id="A0A653SGJ7"/>
<dbReference type="Proteomes" id="UP000433089">
    <property type="component" value="Unassembled WGS sequence"/>
</dbReference>
<reference evidence="1 2" key="1">
    <citation type="submission" date="2019-10" db="EMBL/GenBank/DDBJ databases">
        <authorList>
            <person name="Karimi E."/>
        </authorList>
    </citation>
    <scope>NUCLEOTIDE SEQUENCE [LARGE SCALE GENOMIC DNA]</scope>
    <source>
        <strain evidence="1">Bacillus sp. 348</strain>
    </source>
</reference>
<sequence length="80" mass="8757">MLPAAASNTCEKSIRIKVVKSFHTREEESSVGGFLYENNGKMAIQSSAHSAHFAFGGSGHPSLDERRTIFVKSRTIRGCE</sequence>
<evidence type="ECO:0000313" key="1">
    <source>
        <dbReference type="EMBL" id="VXB66865.1"/>
    </source>
</evidence>
<proteinExistence type="predicted"/>
<name>A0A653SGJ7_BACAB</name>
<organism evidence="1 2">
    <name type="scientific">Bacillus altitudinis</name>
    <dbReference type="NCBI Taxonomy" id="293387"/>
    <lineage>
        <taxon>Bacteria</taxon>
        <taxon>Bacillati</taxon>
        <taxon>Bacillota</taxon>
        <taxon>Bacilli</taxon>
        <taxon>Bacillales</taxon>
        <taxon>Bacillaceae</taxon>
        <taxon>Bacillus</taxon>
    </lineage>
</organism>
<dbReference type="EMBL" id="CABWLH010000009">
    <property type="protein sequence ID" value="VXB66865.1"/>
    <property type="molecule type" value="Genomic_DNA"/>
</dbReference>
<protein>
    <submittedName>
        <fullName evidence="1">Uncharacterized protein</fullName>
    </submittedName>
</protein>
<accession>A0A653SGJ7</accession>
<evidence type="ECO:0000313" key="2">
    <source>
        <dbReference type="Proteomes" id="UP000433089"/>
    </source>
</evidence>
<gene>
    <name evidence="1" type="ORF">BACI348_41268</name>
</gene>